<dbReference type="Proteomes" id="UP001056778">
    <property type="component" value="Chromosome 7"/>
</dbReference>
<proteinExistence type="predicted"/>
<dbReference type="EMBL" id="CM043021">
    <property type="protein sequence ID" value="KAI4458267.1"/>
    <property type="molecule type" value="Genomic_DNA"/>
</dbReference>
<sequence>MSLFPAYATENEAKEAVNESSKDSEAWLSLSSFTIDVQPSTDAKSNTSIAQTGESSLKCNQKLVPKKRKKKEKHQDRDDTSKTSSANIWDDFQIDKTRIKQYLSVNTISRPSVPKYHRTFSIFRKHRRPKKFKRYYRVNLEKIDDKTGSDNEGKLVKKDLSSKVPKVENENFTGFKQEEDMSQTTAFYNRSLADDPSNVDMWLKYIRFQDMVYQFEKTYRKGSIAKGQRVTAERKLAILDKALTHLPNNERLLRERLNICVSVYPADELHEQLNKLVDKEQGNIIYWQGLIESRQCSMSHCNTPVVINLYVKCLSTLHQLRRSAKLEKVILEENILRMLYQCGLFLKQSGLFELLWTLLRLYLELNISQDRSKFNLPSGFDEKQLLELEEVVLNSQLPLHELWLRIEKLRESCHWLPFTGDGECEDPQRLVFPEDVAELIHPITMPGNTFKLTATILTLLKIPLLPCRHSTMKNLGLDYVPWALDSIETVLPIFLNLYPIDLTNKLFINYSQKLTVGPQYLKPLPGQEHFLIFILQIIKNCVDSLTGYEKTAVSVWWLRFQRILYVLESQGLVKMPNSLKKQMKNEIKTLLKKEANNVVLYKEYALLEQDLGNIDSAVNILTTTLAMYSDTLVDTIQEADAKAAICSVYRTLVELHLNSSLKIYNKQHALNFLIKLSLGKTVTGESDEDLLNQTALKFKHITLLLLQKEFQPITTVQHFLPHFASDWIICNAWFLYLTKGVIDCGAFIENTLSEMDEKYPETVWEKEVLYEFYVAVLFKNCFENSGAGVFKILDDVLKRSIEQYPNNIFLLSVLAKEHTINCCLGQSFWKVKNILMKTGHALPNLFLVLIANQKVCDIQENWIDTFTGERFTEYVGLKNRMLSLFRTLTSANMCTRRCGLIWRLYLQFLHENFDPTLCRNVYYCAVEECPWLKALYIDAAIHIPAELPQIQDLLIEKQLRLHVNRRIKYNEKLTLLL</sequence>
<gene>
    <name evidence="1" type="ORF">MML48_7g00015559</name>
</gene>
<comment type="caution">
    <text evidence="1">The sequence shown here is derived from an EMBL/GenBank/DDBJ whole genome shotgun (WGS) entry which is preliminary data.</text>
</comment>
<accession>A0ACB9SV26</accession>
<keyword evidence="2" id="KW-1185">Reference proteome</keyword>
<organism evidence="1 2">
    <name type="scientific">Holotrichia oblita</name>
    <name type="common">Chafer beetle</name>
    <dbReference type="NCBI Taxonomy" id="644536"/>
    <lineage>
        <taxon>Eukaryota</taxon>
        <taxon>Metazoa</taxon>
        <taxon>Ecdysozoa</taxon>
        <taxon>Arthropoda</taxon>
        <taxon>Hexapoda</taxon>
        <taxon>Insecta</taxon>
        <taxon>Pterygota</taxon>
        <taxon>Neoptera</taxon>
        <taxon>Endopterygota</taxon>
        <taxon>Coleoptera</taxon>
        <taxon>Polyphaga</taxon>
        <taxon>Scarabaeiformia</taxon>
        <taxon>Scarabaeidae</taxon>
        <taxon>Melolonthinae</taxon>
        <taxon>Holotrichia</taxon>
    </lineage>
</organism>
<evidence type="ECO:0000313" key="1">
    <source>
        <dbReference type="EMBL" id="KAI4458267.1"/>
    </source>
</evidence>
<evidence type="ECO:0000313" key="2">
    <source>
        <dbReference type="Proteomes" id="UP001056778"/>
    </source>
</evidence>
<protein>
    <submittedName>
        <fullName evidence="1">Tetratricopeptide-like helical</fullName>
    </submittedName>
</protein>
<reference evidence="1" key="1">
    <citation type="submission" date="2022-04" db="EMBL/GenBank/DDBJ databases">
        <title>Chromosome-scale genome assembly of Holotrichia oblita Faldermann.</title>
        <authorList>
            <person name="Rongchong L."/>
        </authorList>
    </citation>
    <scope>NUCLEOTIDE SEQUENCE</scope>
    <source>
        <strain evidence="1">81SQS9</strain>
    </source>
</reference>
<name>A0ACB9SV26_HOLOL</name>